<evidence type="ECO:0000256" key="18">
    <source>
        <dbReference type="ARBA" id="ARBA00023239"/>
    </source>
</evidence>
<dbReference type="GO" id="GO:0009073">
    <property type="term" value="P:aromatic amino acid family biosynthetic process"/>
    <property type="evidence" value="ECO:0007669"/>
    <property type="project" value="UniProtKB-UniRule"/>
</dbReference>
<feature type="active site" description="Proton acceptor; for 3-dehydroquinate synthase activity" evidence="23">
    <location>
        <position position="258"/>
    </location>
</feature>
<comment type="catalytic activity">
    <reaction evidence="23 24">
        <text>3-dehydroquinate = 3-dehydroshikimate + H2O</text>
        <dbReference type="Rhea" id="RHEA:21096"/>
        <dbReference type="ChEBI" id="CHEBI:15377"/>
        <dbReference type="ChEBI" id="CHEBI:16630"/>
        <dbReference type="ChEBI" id="CHEBI:32364"/>
        <dbReference type="EC" id="4.2.1.10"/>
    </reaction>
</comment>
<feature type="region of interest" description="3-dehydroquinate synthase" evidence="23">
    <location>
        <begin position="1"/>
        <end position="382"/>
    </location>
</feature>
<evidence type="ECO:0000256" key="8">
    <source>
        <dbReference type="ARBA" id="ARBA00022605"/>
    </source>
</evidence>
<organism evidence="31 32">
    <name type="scientific">Geotrichum candidum</name>
    <name type="common">Oospora lactis</name>
    <name type="synonym">Dipodascus geotrichum</name>
    <dbReference type="NCBI Taxonomy" id="1173061"/>
    <lineage>
        <taxon>Eukaryota</taxon>
        <taxon>Fungi</taxon>
        <taxon>Dikarya</taxon>
        <taxon>Ascomycota</taxon>
        <taxon>Saccharomycotina</taxon>
        <taxon>Dipodascomycetes</taxon>
        <taxon>Dipodascales</taxon>
        <taxon>Dipodascaceae</taxon>
        <taxon>Geotrichum</taxon>
    </lineage>
</organism>
<feature type="binding site" evidence="23">
    <location>
        <position position="145"/>
    </location>
    <ligand>
        <name>7-phospho-2-dehydro-3-deoxy-D-arabino-heptonate</name>
        <dbReference type="ChEBI" id="CHEBI:58394"/>
    </ligand>
</feature>
<feature type="domain" description="Enolpyruvate transferase" evidence="25">
    <location>
        <begin position="405"/>
        <end position="831"/>
    </location>
</feature>
<feature type="binding site" evidence="23">
    <location>
        <begin position="262"/>
        <end position="266"/>
    </location>
    <ligand>
        <name>7-phospho-2-dehydro-3-deoxy-D-arabino-heptonate</name>
        <dbReference type="ChEBI" id="CHEBI:58394"/>
    </ligand>
</feature>
<comment type="similarity">
    <text evidence="24">In the N-terminal section; belongs to the dehydroquinate synthase family.</text>
</comment>
<dbReference type="CDD" id="cd08195">
    <property type="entry name" value="DHQS"/>
    <property type="match status" value="1"/>
</dbReference>
<evidence type="ECO:0000256" key="16">
    <source>
        <dbReference type="ARBA" id="ARBA00023002"/>
    </source>
</evidence>
<dbReference type="InterPro" id="IPR027417">
    <property type="entry name" value="P-loop_NTPase"/>
</dbReference>
<comment type="similarity">
    <text evidence="23 24">In the 3rd section; belongs to the shikimate kinase family.</text>
</comment>
<evidence type="ECO:0000259" key="26">
    <source>
        <dbReference type="Pfam" id="PF01488"/>
    </source>
</evidence>
<feature type="active site" description="For EPSP synthase activity" evidence="23">
    <location>
        <position position="819"/>
    </location>
</feature>
<feature type="binding site" evidence="23">
    <location>
        <position position="269"/>
    </location>
    <ligand>
        <name>7-phospho-2-dehydro-3-deoxy-D-arabino-heptonate</name>
        <dbReference type="ChEBI" id="CHEBI:58394"/>
    </ligand>
</feature>
<evidence type="ECO:0000256" key="13">
    <source>
        <dbReference type="ARBA" id="ARBA00022833"/>
    </source>
</evidence>
<dbReference type="InterPro" id="IPR022893">
    <property type="entry name" value="Shikimate_DH_fam"/>
</dbReference>
<dbReference type="FunFam" id="3.40.50.1970:FF:000007">
    <property type="entry name" value="Pentafunctional AROM polypeptide"/>
    <property type="match status" value="1"/>
</dbReference>
<dbReference type="GO" id="GO:0005524">
    <property type="term" value="F:ATP binding"/>
    <property type="evidence" value="ECO:0007669"/>
    <property type="project" value="UniProtKB-UniRule"/>
</dbReference>
<feature type="domain" description="Shikimate dehydrogenase substrate binding N-terminal" evidence="28">
    <location>
        <begin position="1283"/>
        <end position="1365"/>
    </location>
</feature>
<dbReference type="InterPro" id="IPR030960">
    <property type="entry name" value="DHQS/DOIS_N"/>
</dbReference>
<evidence type="ECO:0000313" key="32">
    <source>
        <dbReference type="Proteomes" id="UP000242525"/>
    </source>
</evidence>
<evidence type="ECO:0000256" key="14">
    <source>
        <dbReference type="ARBA" id="ARBA00022840"/>
    </source>
</evidence>
<evidence type="ECO:0000256" key="17">
    <source>
        <dbReference type="ARBA" id="ARBA00023141"/>
    </source>
</evidence>
<comment type="similarity">
    <text evidence="23 24">In the C-terminal section; belongs to the shikimate dehydrogenase family.</text>
</comment>
<keyword evidence="16 23" id="KW-0560">Oxidoreductase</keyword>
<dbReference type="UniPathway" id="UPA00053">
    <property type="reaction ID" value="UER00085"/>
</dbReference>
<dbReference type="Gene3D" id="1.20.1090.10">
    <property type="entry name" value="Dehydroquinate synthase-like - alpha domain"/>
    <property type="match status" value="1"/>
</dbReference>
<dbReference type="GO" id="GO:0004765">
    <property type="term" value="F:shikimate kinase activity"/>
    <property type="evidence" value="ECO:0007669"/>
    <property type="project" value="UniProtKB-UniRule"/>
</dbReference>
<dbReference type="InterPro" id="IPR001986">
    <property type="entry name" value="Enolpyruvate_Tfrase_dom"/>
</dbReference>
<dbReference type="Pfam" id="PF24621">
    <property type="entry name" value="DHQS_C"/>
    <property type="match status" value="1"/>
</dbReference>
<dbReference type="EC" id="4.2.3.4" evidence="23"/>
<dbReference type="FunFam" id="3.65.10.10:FF:000007">
    <property type="entry name" value="Pentafunctional AROM polypeptide"/>
    <property type="match status" value="1"/>
</dbReference>
<dbReference type="STRING" id="1173061.A0A0J9XAT5"/>
<evidence type="ECO:0000256" key="4">
    <source>
        <dbReference type="ARBA" id="ARBA00006477"/>
    </source>
</evidence>
<dbReference type="EC" id="1.1.1.25" evidence="23"/>
<comment type="pathway">
    <text evidence="23 24">Metabolic intermediate biosynthesis; chorismate biosynthesis; chorismate from D-erythrose 4-phosphate and phosphoenolpyruvate: step 2/7.</text>
</comment>
<dbReference type="CDD" id="cd00502">
    <property type="entry name" value="DHQase_I"/>
    <property type="match status" value="1"/>
</dbReference>
<feature type="domain" description="SDH C-terminal" evidence="29">
    <location>
        <begin position="1529"/>
        <end position="1558"/>
    </location>
</feature>
<dbReference type="GO" id="GO:0003866">
    <property type="term" value="F:3-phosphoshikimate 1-carboxyvinyltransferase activity"/>
    <property type="evidence" value="ECO:0007669"/>
    <property type="project" value="UniProtKB-UniRule"/>
</dbReference>
<feature type="binding site" evidence="23">
    <location>
        <position position="248"/>
    </location>
    <ligand>
        <name>7-phospho-2-dehydro-3-deoxy-D-arabino-heptonate</name>
        <dbReference type="ChEBI" id="CHEBI:58394"/>
    </ligand>
</feature>
<evidence type="ECO:0000256" key="24">
    <source>
        <dbReference type="PIRNR" id="PIRNR000514"/>
    </source>
</evidence>
<dbReference type="GO" id="GO:0004764">
    <property type="term" value="F:shikimate 3-dehydrogenase (NADP+) activity"/>
    <property type="evidence" value="ECO:0007669"/>
    <property type="project" value="UniProtKB-UniRule"/>
</dbReference>
<evidence type="ECO:0000256" key="2">
    <source>
        <dbReference type="ARBA" id="ARBA00004811"/>
    </source>
</evidence>
<feature type="domain" description="Quinate/shikimate 5-dehydrogenase/glutamyl-tRNA reductase" evidence="26">
    <location>
        <begin position="1395"/>
        <end position="1478"/>
    </location>
</feature>
<comment type="catalytic activity">
    <reaction evidence="23 24">
        <text>7-phospho-2-dehydro-3-deoxy-D-arabino-heptonate = 3-dehydroquinate + phosphate</text>
        <dbReference type="Rhea" id="RHEA:21968"/>
        <dbReference type="ChEBI" id="CHEBI:32364"/>
        <dbReference type="ChEBI" id="CHEBI:43474"/>
        <dbReference type="ChEBI" id="CHEBI:58394"/>
        <dbReference type="EC" id="4.2.3.4"/>
    </reaction>
</comment>
<dbReference type="HAMAP" id="MF_00210">
    <property type="entry name" value="EPSP_synth"/>
    <property type="match status" value="1"/>
</dbReference>
<feature type="binding site" evidence="23">
    <location>
        <position position="354"/>
    </location>
    <ligand>
        <name>7-phospho-2-dehydro-3-deoxy-D-arabino-heptonate</name>
        <dbReference type="ChEBI" id="CHEBI:58394"/>
    </ligand>
</feature>
<evidence type="ECO:0000256" key="12">
    <source>
        <dbReference type="ARBA" id="ARBA00022777"/>
    </source>
</evidence>
<protein>
    <recommendedName>
        <fullName evidence="23">Pentafunctional AROM polypeptide</fullName>
    </recommendedName>
    <domain>
        <recommendedName>
            <fullName evidence="23">3-dehydroquinate synthase</fullName>
            <shortName evidence="23">DHQS</shortName>
            <ecNumber evidence="23">4.2.3.4</ecNumber>
        </recommendedName>
    </domain>
    <domain>
        <recommendedName>
            <fullName evidence="23">3-phosphoshikimate 1-carboxyvinyltransferase</fullName>
            <ecNumber evidence="23">2.5.1.19</ecNumber>
        </recommendedName>
        <alternativeName>
            <fullName evidence="23">5-enolpyruvylshikimate-3-phosphate synthase</fullName>
            <shortName evidence="23">EPSP synthase</shortName>
            <shortName evidence="23">EPSPS</shortName>
        </alternativeName>
    </domain>
    <domain>
        <recommendedName>
            <fullName evidence="23">Shikimate kinase</fullName>
            <shortName evidence="23">SK</shortName>
            <ecNumber evidence="23">2.7.1.71</ecNumber>
        </recommendedName>
    </domain>
    <domain>
        <recommendedName>
            <fullName evidence="23">3-dehydroquinate dehydratase</fullName>
            <shortName evidence="23">3-dehydroquinase</shortName>
            <ecNumber evidence="23">4.2.1.10</ecNumber>
        </recommendedName>
    </domain>
    <domain>
        <recommendedName>
            <fullName evidence="23">Shikimate dehydrogenase</fullName>
            <ecNumber evidence="23">1.1.1.25</ecNumber>
        </recommendedName>
    </domain>
</protein>
<evidence type="ECO:0000256" key="20">
    <source>
        <dbReference type="ARBA" id="ARBA00044633"/>
    </source>
</evidence>
<dbReference type="PANTHER" id="PTHR21090">
    <property type="entry name" value="AROM/DEHYDROQUINATE SYNTHASE"/>
    <property type="match status" value="1"/>
</dbReference>
<evidence type="ECO:0000256" key="7">
    <source>
        <dbReference type="ARBA" id="ARBA00022490"/>
    </source>
</evidence>
<feature type="binding site" evidence="23">
    <location>
        <position position="285"/>
    </location>
    <ligand>
        <name>Zn(2+)</name>
        <dbReference type="ChEBI" id="CHEBI:29105"/>
        <note>catalytic</note>
    </ligand>
</feature>
<evidence type="ECO:0000256" key="3">
    <source>
        <dbReference type="ARBA" id="ARBA00004842"/>
    </source>
</evidence>
<dbReference type="Gene3D" id="3.65.10.10">
    <property type="entry name" value="Enolpyruvate transferase domain"/>
    <property type="match status" value="2"/>
</dbReference>
<comment type="subcellular location">
    <subcellularLocation>
        <location evidence="1 23 24">Cytoplasm</location>
    </subcellularLocation>
</comment>
<dbReference type="OrthoDB" id="197068at2759"/>
<comment type="pathway">
    <text evidence="2 23 24">Metabolic intermediate biosynthesis; chorismate biosynthesis; chorismate from D-erythrose 4-phosphate and phosphoenolpyruvate: step 6/7.</text>
</comment>
<comment type="pathway">
    <text evidence="3 23 24">Metabolic intermediate biosynthesis; chorismate biosynthesis; chorismate from D-erythrose 4-phosphate and phosphoenolpyruvate: step 5/7.</text>
</comment>
<dbReference type="PRINTS" id="PR01100">
    <property type="entry name" value="SHIKIMTKNASE"/>
</dbReference>
<keyword evidence="14 23" id="KW-0067">ATP-binding</keyword>
<dbReference type="Gene3D" id="3.40.50.10860">
    <property type="entry name" value="Leucine Dehydrogenase, chain A, domain 1"/>
    <property type="match status" value="1"/>
</dbReference>
<dbReference type="GO" id="GO:0003855">
    <property type="term" value="F:3-dehydroquinate dehydratase activity"/>
    <property type="evidence" value="ECO:0007669"/>
    <property type="project" value="UniProtKB-UniRule"/>
</dbReference>
<evidence type="ECO:0000259" key="25">
    <source>
        <dbReference type="Pfam" id="PF00275"/>
    </source>
</evidence>
<comment type="catalytic activity">
    <reaction evidence="20">
        <text>3-phosphoshikimate + phosphoenolpyruvate = 5-O-(1-carboxyvinyl)-3-phosphoshikimate + phosphate</text>
        <dbReference type="Rhea" id="RHEA:21256"/>
        <dbReference type="ChEBI" id="CHEBI:43474"/>
        <dbReference type="ChEBI" id="CHEBI:57701"/>
        <dbReference type="ChEBI" id="CHEBI:58702"/>
        <dbReference type="ChEBI" id="CHEBI:145989"/>
        <dbReference type="EC" id="2.5.1.19"/>
    </reaction>
    <physiologicalReaction direction="left-to-right" evidence="20">
        <dbReference type="Rhea" id="RHEA:21257"/>
    </physiologicalReaction>
</comment>
<dbReference type="EC" id="2.5.1.19" evidence="23"/>
<keyword evidence="12 23" id="KW-0418">Kinase</keyword>
<evidence type="ECO:0000256" key="6">
    <source>
        <dbReference type="ARBA" id="ARBA00009948"/>
    </source>
</evidence>
<dbReference type="InterPro" id="IPR023193">
    <property type="entry name" value="EPSP_synthase_CS"/>
</dbReference>
<comment type="similarity">
    <text evidence="23">In the N-terminal section; belongs to the sugar phosphate cyclases superfamily. Dehydroquinate synthase family.</text>
</comment>
<evidence type="ECO:0000256" key="19">
    <source>
        <dbReference type="ARBA" id="ARBA00023268"/>
    </source>
</evidence>
<dbReference type="SUPFAM" id="SSF55205">
    <property type="entry name" value="EPT/RTPC-like"/>
    <property type="match status" value="1"/>
</dbReference>
<reference evidence="31" key="1">
    <citation type="submission" date="2014-03" db="EMBL/GenBank/DDBJ databases">
        <authorList>
            <person name="Casaregola S."/>
        </authorList>
    </citation>
    <scope>NUCLEOTIDE SEQUENCE [LARGE SCALE GENOMIC DNA]</scope>
    <source>
        <strain evidence="31">CLIB 918</strain>
    </source>
</reference>
<dbReference type="Gene3D" id="3.40.50.1970">
    <property type="match status" value="1"/>
</dbReference>
<dbReference type="NCBIfam" id="TIGR01093">
    <property type="entry name" value="aroD"/>
    <property type="match status" value="1"/>
</dbReference>
<keyword evidence="9 23" id="KW-0808">Transferase</keyword>
<evidence type="ECO:0000256" key="11">
    <source>
        <dbReference type="ARBA" id="ARBA00022741"/>
    </source>
</evidence>
<keyword evidence="8 23" id="KW-0028">Amino-acid biosynthesis</keyword>
<dbReference type="InterPro" id="IPR041121">
    <property type="entry name" value="SDH_C"/>
</dbReference>
<dbReference type="Pfam" id="PF08501">
    <property type="entry name" value="Shikimate_dh_N"/>
    <property type="match status" value="1"/>
</dbReference>
<dbReference type="InterPro" id="IPR013792">
    <property type="entry name" value="RNA3'P_cycl/enolpyr_Trfase_a/b"/>
</dbReference>
<dbReference type="GO" id="GO:0005737">
    <property type="term" value="C:cytoplasm"/>
    <property type="evidence" value="ECO:0007669"/>
    <property type="project" value="UniProtKB-SubCell"/>
</dbReference>
<evidence type="ECO:0000259" key="28">
    <source>
        <dbReference type="Pfam" id="PF08501"/>
    </source>
</evidence>
<comment type="catalytic activity">
    <reaction evidence="21 23 24">
        <text>shikimate + ATP = 3-phosphoshikimate + ADP + H(+)</text>
        <dbReference type="Rhea" id="RHEA:13121"/>
        <dbReference type="ChEBI" id="CHEBI:15378"/>
        <dbReference type="ChEBI" id="CHEBI:30616"/>
        <dbReference type="ChEBI" id="CHEBI:36208"/>
        <dbReference type="ChEBI" id="CHEBI:145989"/>
        <dbReference type="ChEBI" id="CHEBI:456216"/>
        <dbReference type="EC" id="2.7.1.71"/>
    </reaction>
</comment>
<dbReference type="GO" id="GO:0003856">
    <property type="term" value="F:3-dehydroquinate synthase activity"/>
    <property type="evidence" value="ECO:0007669"/>
    <property type="project" value="UniProtKB-UniRule"/>
</dbReference>
<feature type="binding site" evidence="23">
    <location>
        <position position="193"/>
    </location>
    <ligand>
        <name>Zn(2+)</name>
        <dbReference type="ChEBI" id="CHEBI:29105"/>
        <note>catalytic</note>
    </ligand>
</feature>
<accession>A0A0J9XAT5</accession>
<evidence type="ECO:0000259" key="27">
    <source>
        <dbReference type="Pfam" id="PF01761"/>
    </source>
</evidence>
<dbReference type="InterPro" id="IPR010110">
    <property type="entry name" value="Shikimate_DH_AroM-type"/>
</dbReference>
<evidence type="ECO:0000256" key="5">
    <source>
        <dbReference type="ARBA" id="ARBA00009349"/>
    </source>
</evidence>
<keyword evidence="11 23" id="KW-0547">Nucleotide-binding</keyword>
<dbReference type="InterPro" id="IPR013708">
    <property type="entry name" value="Shikimate_DH-bd_N"/>
</dbReference>
<dbReference type="InterPro" id="IPR006264">
    <property type="entry name" value="EPSP_synthase"/>
</dbReference>
<feature type="binding site" evidence="23">
    <location>
        <begin position="82"/>
        <end position="85"/>
    </location>
    <ligand>
        <name>NAD(+)</name>
        <dbReference type="ChEBI" id="CHEBI:57540"/>
    </ligand>
</feature>
<dbReference type="SUPFAM" id="SSF53223">
    <property type="entry name" value="Aminoacid dehydrogenase-like, N-terminal domain"/>
    <property type="match status" value="1"/>
</dbReference>
<dbReference type="EC" id="2.7.1.71" evidence="23"/>
<evidence type="ECO:0000256" key="10">
    <source>
        <dbReference type="ARBA" id="ARBA00022723"/>
    </source>
</evidence>
<keyword evidence="17 23" id="KW-0057">Aromatic amino acid biosynthesis</keyword>
<comment type="similarity">
    <text evidence="23 24">In the 4th section; belongs to the type-I 3-dehydroquinase family.</text>
</comment>
<keyword evidence="13 23" id="KW-0862">Zinc</keyword>
<feature type="binding site" evidence="23">
    <location>
        <begin position="178"/>
        <end position="181"/>
    </location>
    <ligand>
        <name>NAD(+)</name>
        <dbReference type="ChEBI" id="CHEBI:57540"/>
    </ligand>
</feature>
<evidence type="ECO:0000256" key="15">
    <source>
        <dbReference type="ARBA" id="ARBA00022857"/>
    </source>
</evidence>
<dbReference type="NCBIfam" id="TIGR01357">
    <property type="entry name" value="aroB"/>
    <property type="match status" value="1"/>
</dbReference>
<dbReference type="InterPro" id="IPR056179">
    <property type="entry name" value="DHQS_C"/>
</dbReference>
<dbReference type="SUPFAM" id="SSF51735">
    <property type="entry name" value="NAD(P)-binding Rossmann-fold domains"/>
    <property type="match status" value="1"/>
</dbReference>
<dbReference type="InterPro" id="IPR006151">
    <property type="entry name" value="Shikm_DH/Glu-tRNA_Rdtase"/>
</dbReference>
<dbReference type="GO" id="GO:0009423">
    <property type="term" value="P:chorismate biosynthetic process"/>
    <property type="evidence" value="ECO:0007669"/>
    <property type="project" value="UniProtKB-UniRule"/>
</dbReference>
<dbReference type="InterPro" id="IPR001381">
    <property type="entry name" value="DHquinase_I"/>
</dbReference>
<comment type="caution">
    <text evidence="23">Lacks conserved residue(s) required for the propagation of feature annotation.</text>
</comment>
<comment type="function">
    <text evidence="22 23 24">The AROM polypeptide catalyzes 5 consecutive enzymatic reactions in prechorismate polyaromatic amino acid biosynthesis.</text>
</comment>
<comment type="cofactor">
    <cofactor evidence="23 24">
        <name>Zn(2+)</name>
        <dbReference type="ChEBI" id="CHEBI:29105"/>
    </cofactor>
    <text evidence="23 24">Binds 2 Zn(2+) ions per subunit.</text>
</comment>
<dbReference type="SUPFAM" id="SSF52540">
    <property type="entry name" value="P-loop containing nucleoside triphosphate hydrolases"/>
    <property type="match status" value="1"/>
</dbReference>
<comment type="similarity">
    <text evidence="4">In the 2nd section; belongs to the type-I 3-dehydroquinase family.</text>
</comment>
<dbReference type="NCBIfam" id="TIGR01356">
    <property type="entry name" value="aroA"/>
    <property type="match status" value="1"/>
</dbReference>
<dbReference type="InterPro" id="IPR046346">
    <property type="entry name" value="Aminoacid_DH-like_N_sf"/>
</dbReference>
<comment type="pathway">
    <text evidence="23 24">Metabolic intermediate biosynthesis; chorismate biosynthesis; chorismate from D-erythrose 4-phosphate and phosphoenolpyruvate: step 3/7.</text>
</comment>
<dbReference type="Gene3D" id="3.40.50.720">
    <property type="entry name" value="NAD(P)-binding Rossmann-like Domain"/>
    <property type="match status" value="1"/>
</dbReference>
<dbReference type="InterPro" id="IPR031322">
    <property type="entry name" value="Shikimate/glucono_kinase"/>
</dbReference>
<comment type="pathway">
    <text evidence="23 24">Metabolic intermediate biosynthesis; chorismate biosynthesis; chorismate from D-erythrose 4-phosphate and phosphoenolpyruvate: step 4/7.</text>
</comment>
<feature type="binding site" evidence="23">
    <location>
        <begin position="113"/>
        <end position="115"/>
    </location>
    <ligand>
        <name>NAD(+)</name>
        <dbReference type="ChEBI" id="CHEBI:57540"/>
    </ligand>
</feature>
<dbReference type="HAMAP" id="MF_03143">
    <property type="entry name" value="Pentafunct_AroM"/>
    <property type="match status" value="1"/>
</dbReference>
<dbReference type="HAMAP" id="MF_00109">
    <property type="entry name" value="Shikimate_kinase"/>
    <property type="match status" value="1"/>
</dbReference>
<feature type="binding site" evidence="23">
    <location>
        <position position="129"/>
    </location>
    <ligand>
        <name>7-phospho-2-dehydro-3-deoxy-D-arabino-heptonate</name>
        <dbReference type="ChEBI" id="CHEBI:58394"/>
    </ligand>
</feature>
<dbReference type="FunFam" id="3.65.10.10:FF:000008">
    <property type="entry name" value="Pentafunctional AROM polypeptide"/>
    <property type="match status" value="1"/>
</dbReference>
<dbReference type="FunFam" id="1.20.1090.10:FF:000007">
    <property type="entry name" value="Pentafunctional AROM polypeptide"/>
    <property type="match status" value="1"/>
</dbReference>
<sequence length="1563" mass="171232">MTDTLTKVPILGADTIHIGYHITDHMISTILDNLKSSTYVLISDENIIKFSHIQSFEKKFLAEVESRKLEARFFKYIVPPGEASKNRTTKAQIEDYLLSKGCTRDTVIFAMGGGVIGDMIGYVAATFMRGVRFVQIPTSLLSMVDSSIGGKTAIDTPHGKNLIGAFWQPKFVFIDIAFLETLPEREFINGMGEIIKTAAIWDENEFTNLENDAPLLLETFRTRVNNKVDLSPIINVVHRFVTGSARIKAEVVSADEREGGLRNLLNFGHTIGHAYEAILAPHVLHGECVSIGMVLEAEIARHLGYLSDGAVARLSKCLSSFNLPVSPNDPIVRRRSKNIATPVDKLLDIMNVDKKNDGSKKKIAMLTRIGSCLEKKATLVSDEVIRTVLSENILVGYFDNAPAHTDVTPPGSKSISNRALVLAAMGSGTVRITNLLHSDDTEYMLNAVQRLGGATVSWENHGETLVVKGNGGQLTAPVDPLYLGNAGTAARFLTTVATLVKPSKESDHIILTGNARMKQRPVGPLVEALRANGSEIKFQEAEGSLPLRVTAGQNLKGGRIELGATISSQYVSSILMCAPYADEPVTLSLVGGKPISQLYIDMTISMMATFGVKVEKSTTEKYTYHIPKGAYVNPAEYVIESDASSATYPLAFAAISGTSCTIPNIGSSSLQGDARFAVDVLRPMGCKVTQGPTSTTVQGPPIGSLKAIPNVDMEPMTDAFLTASVLAAVASGTTRIYGIANQRVKECNRIDAMIHELAKFGVVTREHSDGLEIDGTPIEKLSIPDKFGIRSYDDHRVAMSMSLISSVVKEDVLIQERRCVEKTWPGWWDVLSRVFHVGLKGQSDIGEVPKHVRIPNEDKTIIIIGMRGAGKTSMGKWVASSLGLKFVDMDDHLESKLNATIPQIIEKSGWEGFRAEELKDLQEFVSANPRGHVVSCGGGIVETPAARDLLKDWIAKGRLVLHVHRNINDIVSYLQIDKTRPAYTSDIYAVWKRREQWYNECSNHFYYSSFFQNSEESTKVKQSLNLFLRTITGVRSFEVPKGRTAFVCLPLPDLREFKDLETSLVGSSAVELRVDLLREKDQVGDIPSIEYVNEQVGYLRKATQLPIVFTVRTKSQGGNFPDDAEEEAEKLISLAYKLGIEVVDVELTWSNGFLSRVVAQKGYTKIFASHHNVAGDLKWTNPIWEDYYQKALSIGDVVKFVGMAKSIEDNFALEDFRAEHTRKPLVAINMGFAGQLSRILNKVLTPVNHESFPVKTAPGQLTVKEINSTFHLIGGLEKKEFFVAGNPVKHSRSPALHNACFEAVGLGHKYIPFETKTVEEVFEHIKQLGSKFGGASVTIPYKLAVIPFLNEITEKAKLVGAVNTIIPTEDGRLIGDNTDWLGVVNSFIQNGANQVSGTSGHSALVIGAGGTSRAAIAALHELGISTIYLLNRTTKNAEEVASAFPAEYGVQVVSIDRVPEITQQPLLAVSCVPADKPLPEELLTAVTKFLEAPLKNAPYQPVLLDVAYKPFVTPVMELAQKSNYKTVGGRDMLVYQGVEQFQIWTDVPAPLEIAKKAVYAQDD</sequence>
<dbReference type="SUPFAM" id="SSF56796">
    <property type="entry name" value="Dehydroquinate synthase-like"/>
    <property type="match status" value="1"/>
</dbReference>
<dbReference type="HAMAP" id="MF_00222">
    <property type="entry name" value="Shikimate_DH_AroE"/>
    <property type="match status" value="1"/>
</dbReference>
<dbReference type="PANTHER" id="PTHR21090:SF5">
    <property type="entry name" value="PENTAFUNCTIONAL AROM POLYPEPTIDE"/>
    <property type="match status" value="1"/>
</dbReference>
<dbReference type="InterPro" id="IPR036291">
    <property type="entry name" value="NAD(P)-bd_dom_sf"/>
</dbReference>
<feature type="binding site" evidence="23">
    <location>
        <position position="118"/>
    </location>
    <ligand>
        <name>NAD(+)</name>
        <dbReference type="ChEBI" id="CHEBI:57540"/>
    </ligand>
</feature>
<feature type="binding site" evidence="23">
    <location>
        <position position="189"/>
    </location>
    <ligand>
        <name>NAD(+)</name>
        <dbReference type="ChEBI" id="CHEBI:57540"/>
    </ligand>
</feature>
<evidence type="ECO:0000256" key="22">
    <source>
        <dbReference type="ARBA" id="ARBA00054455"/>
    </source>
</evidence>
<evidence type="ECO:0000256" key="1">
    <source>
        <dbReference type="ARBA" id="ARBA00004496"/>
    </source>
</evidence>
<keyword evidence="18 23" id="KW-0456">Lyase</keyword>
<dbReference type="Proteomes" id="UP000242525">
    <property type="component" value="Unassembled WGS sequence"/>
</dbReference>
<gene>
    <name evidence="31" type="ORF">BN980_GECA07s02386g</name>
</gene>
<comment type="similarity">
    <text evidence="23 24">In the 2nd section; belongs to the EPSP synthase family.</text>
</comment>
<evidence type="ECO:0000256" key="23">
    <source>
        <dbReference type="HAMAP-Rule" id="MF_03143"/>
    </source>
</evidence>
<dbReference type="FunFam" id="3.40.50.300:FF:001256">
    <property type="entry name" value="Pentafunctional AROM polypeptide"/>
    <property type="match status" value="1"/>
</dbReference>
<proteinExistence type="inferred from homology"/>
<feature type="domain" description="3-dehydroquinate synthase C-terminal" evidence="30">
    <location>
        <begin position="190"/>
        <end position="356"/>
    </location>
</feature>
<dbReference type="EC" id="4.2.1.10" evidence="23"/>
<dbReference type="InterPro" id="IPR008289">
    <property type="entry name" value="Pentafunct_AroM"/>
</dbReference>
<comment type="subunit">
    <text evidence="23 24">Homodimer.</text>
</comment>
<evidence type="ECO:0000313" key="31">
    <source>
        <dbReference type="EMBL" id="CDO54294.1"/>
    </source>
</evidence>
<dbReference type="Pfam" id="PF01488">
    <property type="entry name" value="Shikimate_DH"/>
    <property type="match status" value="1"/>
</dbReference>
<dbReference type="Pfam" id="PF18317">
    <property type="entry name" value="SDH_C"/>
    <property type="match status" value="1"/>
</dbReference>
<evidence type="ECO:0000256" key="9">
    <source>
        <dbReference type="ARBA" id="ARBA00022679"/>
    </source>
</evidence>
<dbReference type="InterPro" id="IPR036968">
    <property type="entry name" value="Enolpyruvate_Tfrase_sf"/>
</dbReference>
<feature type="binding site" evidence="23">
    <location>
        <position position="269"/>
    </location>
    <ligand>
        <name>Zn(2+)</name>
        <dbReference type="ChEBI" id="CHEBI:29105"/>
        <note>catalytic</note>
    </ligand>
</feature>
<dbReference type="Pfam" id="PF00275">
    <property type="entry name" value="EPSP_synthase"/>
    <property type="match status" value="1"/>
</dbReference>
<keyword evidence="19 23" id="KW-0511">Multifunctional enzyme</keyword>
<dbReference type="GO" id="GO:0046872">
    <property type="term" value="F:metal ion binding"/>
    <property type="evidence" value="ECO:0007669"/>
    <property type="project" value="UniProtKB-UniRule"/>
</dbReference>
<dbReference type="Gene3D" id="3.20.20.70">
    <property type="entry name" value="Aldolase class I"/>
    <property type="match status" value="1"/>
</dbReference>
<feature type="active site" description="Proton acceptor; for 3-dehydroquinate synthase activity" evidence="23">
    <location>
        <position position="273"/>
    </location>
</feature>
<feature type="binding site" evidence="23">
    <location>
        <begin position="865"/>
        <end position="872"/>
    </location>
    <ligand>
        <name>ATP</name>
        <dbReference type="ChEBI" id="CHEBI:30616"/>
    </ligand>
</feature>
<keyword evidence="10 23" id="KW-0479">Metal-binding</keyword>
<dbReference type="PROSITE" id="PS01128">
    <property type="entry name" value="SHIKIMATE_KINASE"/>
    <property type="match status" value="1"/>
</dbReference>
<dbReference type="InterPro" id="IPR000623">
    <property type="entry name" value="Shikimate_kinase/TSH1"/>
</dbReference>
<evidence type="ECO:0000256" key="21">
    <source>
        <dbReference type="ARBA" id="ARBA00048567"/>
    </source>
</evidence>
<dbReference type="Pfam" id="PF01202">
    <property type="entry name" value="SKI"/>
    <property type="match status" value="1"/>
</dbReference>
<feature type="region of interest" description="Shikimate dehydrogenase" evidence="23">
    <location>
        <begin position="1278"/>
        <end position="1563"/>
    </location>
</feature>
<comment type="caution">
    <text evidence="31">The sequence shown here is derived from an EMBL/GenBank/DDBJ whole genome shotgun (WGS) entry which is preliminary data.</text>
</comment>
<dbReference type="InterPro" id="IPR023000">
    <property type="entry name" value="Shikimate_kinase_CS"/>
</dbReference>
<dbReference type="NCBIfam" id="TIGR01809">
    <property type="entry name" value="Shik-DH-AROM"/>
    <property type="match status" value="1"/>
</dbReference>
<comment type="similarity">
    <text evidence="6">Belongs to the EPSP synthase family.</text>
</comment>
<dbReference type="InterPro" id="IPR016037">
    <property type="entry name" value="DHQ_synth_AroB"/>
</dbReference>
<dbReference type="PIRSF" id="PIRSF000514">
    <property type="entry name" value="Pentafunct_AroM"/>
    <property type="match status" value="1"/>
</dbReference>
<dbReference type="InterPro" id="IPR013785">
    <property type="entry name" value="Aldolase_TIM"/>
</dbReference>
<keyword evidence="32" id="KW-1185">Reference proteome</keyword>
<dbReference type="GO" id="GO:0008652">
    <property type="term" value="P:amino acid biosynthetic process"/>
    <property type="evidence" value="ECO:0007669"/>
    <property type="project" value="UniProtKB-KW"/>
</dbReference>
<comment type="similarity">
    <text evidence="5">In the N-terminal section; belongs to the shikimate kinase family.</text>
</comment>
<feature type="active site" description="Proton acceptor; for 3-dehydroquinate dehydratase activity" evidence="23">
    <location>
        <position position="1171"/>
    </location>
</feature>
<dbReference type="CDD" id="cd01556">
    <property type="entry name" value="EPSP_synthase"/>
    <property type="match status" value="1"/>
</dbReference>
<dbReference type="EMBL" id="CCBN010000007">
    <property type="protein sequence ID" value="CDO54294.1"/>
    <property type="molecule type" value="Genomic_DNA"/>
</dbReference>
<evidence type="ECO:0000259" key="29">
    <source>
        <dbReference type="Pfam" id="PF18317"/>
    </source>
</evidence>
<keyword evidence="15 23" id="KW-0521">NADP</keyword>
<feature type="binding site" evidence="23">
    <location>
        <position position="151"/>
    </location>
    <ligand>
        <name>7-phospho-2-dehydro-3-deoxy-D-arabino-heptonate</name>
        <dbReference type="ChEBI" id="CHEBI:58394"/>
    </ligand>
</feature>
<feature type="binding site" evidence="23">
    <location>
        <begin position="138"/>
        <end position="139"/>
    </location>
    <ligand>
        <name>NAD(+)</name>
        <dbReference type="ChEBI" id="CHEBI:57540"/>
    </ligand>
</feature>
<feature type="binding site" evidence="23">
    <location>
        <position position="161"/>
    </location>
    <ligand>
        <name>7-phospho-2-dehydro-3-deoxy-D-arabino-heptonate</name>
        <dbReference type="ChEBI" id="CHEBI:58394"/>
    </ligand>
</feature>
<feature type="binding site" evidence="23">
    <location>
        <position position="160"/>
    </location>
    <ligand>
        <name>NAD(+)</name>
        <dbReference type="ChEBI" id="CHEBI:57540"/>
    </ligand>
</feature>
<dbReference type="PROSITE" id="PS00104">
    <property type="entry name" value="EPSP_SYNTHASE_1"/>
    <property type="match status" value="1"/>
</dbReference>
<dbReference type="Pfam" id="PF01761">
    <property type="entry name" value="DHQ_synthase"/>
    <property type="match status" value="1"/>
</dbReference>
<dbReference type="CDD" id="cd00464">
    <property type="entry name" value="SK"/>
    <property type="match status" value="1"/>
</dbReference>
<feature type="domain" description="3-dehydroquinate synthase N-terminal" evidence="27">
    <location>
        <begin position="76"/>
        <end position="188"/>
    </location>
</feature>
<dbReference type="PROSITE" id="PS00885">
    <property type="entry name" value="EPSP_SYNTHASE_2"/>
    <property type="match status" value="1"/>
</dbReference>
<evidence type="ECO:0000259" key="30">
    <source>
        <dbReference type="Pfam" id="PF24621"/>
    </source>
</evidence>
<keyword evidence="7 23" id="KW-0963">Cytoplasm</keyword>
<dbReference type="CDD" id="cd01065">
    <property type="entry name" value="NAD_bind_Shikimate_DH"/>
    <property type="match status" value="1"/>
</dbReference>
<feature type="active site" description="Schiff-base intermediate with substrate; for 3-dehydroquinate dehydratase activity" evidence="23">
    <location>
        <position position="1199"/>
    </location>
</feature>
<name>A0A0J9XAT5_GEOCN</name>
<dbReference type="Gene3D" id="3.40.50.300">
    <property type="entry name" value="P-loop containing nucleotide triphosphate hydrolases"/>
    <property type="match status" value="1"/>
</dbReference>
<dbReference type="Pfam" id="PF01487">
    <property type="entry name" value="DHquinase_I"/>
    <property type="match status" value="1"/>
</dbReference>
<comment type="catalytic activity">
    <reaction evidence="23 24">
        <text>shikimate + NADP(+) = 3-dehydroshikimate + NADPH + H(+)</text>
        <dbReference type="Rhea" id="RHEA:17737"/>
        <dbReference type="ChEBI" id="CHEBI:15378"/>
        <dbReference type="ChEBI" id="CHEBI:16630"/>
        <dbReference type="ChEBI" id="CHEBI:36208"/>
        <dbReference type="ChEBI" id="CHEBI:57783"/>
        <dbReference type="ChEBI" id="CHEBI:58349"/>
        <dbReference type="EC" id="1.1.1.25"/>
    </reaction>
</comment>
<feature type="binding site" evidence="23">
    <location>
        <position position="285"/>
    </location>
    <ligand>
        <name>7-phospho-2-dehydro-3-deoxy-D-arabino-heptonate</name>
        <dbReference type="ChEBI" id="CHEBI:58394"/>
    </ligand>
</feature>
<dbReference type="FunFam" id="3.20.20.70:FF:000135">
    <property type="entry name" value="Pentafunctional AROM polypeptide"/>
    <property type="match status" value="1"/>
</dbReference>
<dbReference type="SUPFAM" id="SSF51569">
    <property type="entry name" value="Aldolase"/>
    <property type="match status" value="1"/>
</dbReference>
<feature type="binding site" evidence="23">
    <location>
        <begin position="193"/>
        <end position="196"/>
    </location>
    <ligand>
        <name>7-phospho-2-dehydro-3-deoxy-D-arabino-heptonate</name>
        <dbReference type="ChEBI" id="CHEBI:58394"/>
    </ligand>
</feature>